<evidence type="ECO:0000256" key="1">
    <source>
        <dbReference type="SAM" id="MobiDB-lite"/>
    </source>
</evidence>
<organism evidence="2 3">
    <name type="scientific">Streblomastix strix</name>
    <dbReference type="NCBI Taxonomy" id="222440"/>
    <lineage>
        <taxon>Eukaryota</taxon>
        <taxon>Metamonada</taxon>
        <taxon>Preaxostyla</taxon>
        <taxon>Oxymonadida</taxon>
        <taxon>Streblomastigidae</taxon>
        <taxon>Streblomastix</taxon>
    </lineage>
</organism>
<sequence length="127" mass="14039">MTNMNKRLTSNEVMKGPKRANSKSVGVDRWGTSQASLGIPLDWPQICGARVVVETGLPDFNIDPSLGTHFMHNVIWTSDSFLEIIEQGQYVVWCHTKKPLSVIVDGTARTGVILKGESKDGQKQTQK</sequence>
<dbReference type="AlphaFoldDB" id="A0A5J4X2Q3"/>
<feature type="region of interest" description="Disordered" evidence="1">
    <location>
        <begin position="1"/>
        <end position="25"/>
    </location>
</feature>
<gene>
    <name evidence="2" type="ORF">EZS28_003004</name>
</gene>
<feature type="compositionally biased region" description="Polar residues" evidence="1">
    <location>
        <begin position="1"/>
        <end position="12"/>
    </location>
</feature>
<accession>A0A5J4X2Q3</accession>
<proteinExistence type="predicted"/>
<comment type="caution">
    <text evidence="2">The sequence shown here is derived from an EMBL/GenBank/DDBJ whole genome shotgun (WGS) entry which is preliminary data.</text>
</comment>
<evidence type="ECO:0000313" key="3">
    <source>
        <dbReference type="Proteomes" id="UP000324800"/>
    </source>
</evidence>
<protein>
    <submittedName>
        <fullName evidence="2">Uncharacterized protein</fullName>
    </submittedName>
</protein>
<dbReference type="Proteomes" id="UP000324800">
    <property type="component" value="Unassembled WGS sequence"/>
</dbReference>
<evidence type="ECO:0000313" key="2">
    <source>
        <dbReference type="EMBL" id="KAA6401470.1"/>
    </source>
</evidence>
<reference evidence="2 3" key="1">
    <citation type="submission" date="2019-03" db="EMBL/GenBank/DDBJ databases">
        <title>Single cell metagenomics reveals metabolic interactions within the superorganism composed of flagellate Streblomastix strix and complex community of Bacteroidetes bacteria on its surface.</title>
        <authorList>
            <person name="Treitli S.C."/>
            <person name="Kolisko M."/>
            <person name="Husnik F."/>
            <person name="Keeling P."/>
            <person name="Hampl V."/>
        </authorList>
    </citation>
    <scope>NUCLEOTIDE SEQUENCE [LARGE SCALE GENOMIC DNA]</scope>
    <source>
        <strain evidence="2">ST1C</strain>
    </source>
</reference>
<name>A0A5J4X2Q3_9EUKA</name>
<dbReference type="EMBL" id="SNRW01000384">
    <property type="protein sequence ID" value="KAA6401470.1"/>
    <property type="molecule type" value="Genomic_DNA"/>
</dbReference>